<evidence type="ECO:0000313" key="1">
    <source>
        <dbReference type="EMBL" id="KAH6940881.1"/>
    </source>
</evidence>
<evidence type="ECO:0000313" key="2">
    <source>
        <dbReference type="Proteomes" id="UP000821845"/>
    </source>
</evidence>
<name>A0ACB7T435_HYAAI</name>
<proteinExistence type="predicted"/>
<keyword evidence="2" id="KW-1185">Reference proteome</keyword>
<gene>
    <name evidence="1" type="ORF">HPB50_009341</name>
</gene>
<accession>A0ACB7T435</accession>
<dbReference type="Proteomes" id="UP000821845">
    <property type="component" value="Chromosome 11"/>
</dbReference>
<sequence>MFMGLTLMDVSNYQQHVNQNHRGTKEFSDPEDSRHDWPEAVFLEHVENLASCEPHNSLTKAAHHVLVFTTVSTVQRIRFLLNKGFKFVPARTFSIATPSNRSLDPSIQCRLQ</sequence>
<dbReference type="EMBL" id="CM023491">
    <property type="protein sequence ID" value="KAH6940881.1"/>
    <property type="molecule type" value="Genomic_DNA"/>
</dbReference>
<reference evidence="1" key="1">
    <citation type="submission" date="2020-05" db="EMBL/GenBank/DDBJ databases">
        <title>Large-scale comparative analyses of tick genomes elucidate their genetic diversity and vector capacities.</title>
        <authorList>
            <person name="Jia N."/>
            <person name="Wang J."/>
            <person name="Shi W."/>
            <person name="Du L."/>
            <person name="Sun Y."/>
            <person name="Zhan W."/>
            <person name="Jiang J."/>
            <person name="Wang Q."/>
            <person name="Zhang B."/>
            <person name="Ji P."/>
            <person name="Sakyi L.B."/>
            <person name="Cui X."/>
            <person name="Yuan T."/>
            <person name="Jiang B."/>
            <person name="Yang W."/>
            <person name="Lam T.T.-Y."/>
            <person name="Chang Q."/>
            <person name="Ding S."/>
            <person name="Wang X."/>
            <person name="Zhu J."/>
            <person name="Ruan X."/>
            <person name="Zhao L."/>
            <person name="Wei J."/>
            <person name="Que T."/>
            <person name="Du C."/>
            <person name="Cheng J."/>
            <person name="Dai P."/>
            <person name="Han X."/>
            <person name="Huang E."/>
            <person name="Gao Y."/>
            <person name="Liu J."/>
            <person name="Shao H."/>
            <person name="Ye R."/>
            <person name="Li L."/>
            <person name="Wei W."/>
            <person name="Wang X."/>
            <person name="Wang C."/>
            <person name="Yang T."/>
            <person name="Huo Q."/>
            <person name="Li W."/>
            <person name="Guo W."/>
            <person name="Chen H."/>
            <person name="Zhou L."/>
            <person name="Ni X."/>
            <person name="Tian J."/>
            <person name="Zhou Y."/>
            <person name="Sheng Y."/>
            <person name="Liu T."/>
            <person name="Pan Y."/>
            <person name="Xia L."/>
            <person name="Li J."/>
            <person name="Zhao F."/>
            <person name="Cao W."/>
        </authorList>
    </citation>
    <scope>NUCLEOTIDE SEQUENCE</scope>
    <source>
        <strain evidence="1">Hyas-2018</strain>
    </source>
</reference>
<comment type="caution">
    <text evidence="1">The sequence shown here is derived from an EMBL/GenBank/DDBJ whole genome shotgun (WGS) entry which is preliminary data.</text>
</comment>
<organism evidence="1 2">
    <name type="scientific">Hyalomma asiaticum</name>
    <name type="common">Tick</name>
    <dbReference type="NCBI Taxonomy" id="266040"/>
    <lineage>
        <taxon>Eukaryota</taxon>
        <taxon>Metazoa</taxon>
        <taxon>Ecdysozoa</taxon>
        <taxon>Arthropoda</taxon>
        <taxon>Chelicerata</taxon>
        <taxon>Arachnida</taxon>
        <taxon>Acari</taxon>
        <taxon>Parasitiformes</taxon>
        <taxon>Ixodida</taxon>
        <taxon>Ixodoidea</taxon>
        <taxon>Ixodidae</taxon>
        <taxon>Hyalomminae</taxon>
        <taxon>Hyalomma</taxon>
    </lineage>
</organism>
<protein>
    <submittedName>
        <fullName evidence="1">Uncharacterized protein</fullName>
    </submittedName>
</protein>